<dbReference type="GO" id="GO:0003993">
    <property type="term" value="F:acid phosphatase activity"/>
    <property type="evidence" value="ECO:0007669"/>
    <property type="project" value="TreeGrafter"/>
</dbReference>
<dbReference type="InterPro" id="IPR010033">
    <property type="entry name" value="HAD_SF_ppase_IIIC"/>
</dbReference>
<dbReference type="AlphaFoldDB" id="A0A9Q3DRP9"/>
<dbReference type="SFLD" id="SFLDS00003">
    <property type="entry name" value="Haloacid_Dehalogenase"/>
    <property type="match status" value="1"/>
</dbReference>
<dbReference type="InterPro" id="IPR035679">
    <property type="entry name" value="MDP-1_euk"/>
</dbReference>
<organism evidence="1 2">
    <name type="scientific">Austropuccinia psidii MF-1</name>
    <dbReference type="NCBI Taxonomy" id="1389203"/>
    <lineage>
        <taxon>Eukaryota</taxon>
        <taxon>Fungi</taxon>
        <taxon>Dikarya</taxon>
        <taxon>Basidiomycota</taxon>
        <taxon>Pucciniomycotina</taxon>
        <taxon>Pucciniomycetes</taxon>
        <taxon>Pucciniales</taxon>
        <taxon>Sphaerophragmiaceae</taxon>
        <taxon>Austropuccinia</taxon>
    </lineage>
</organism>
<dbReference type="SFLD" id="SFLDG01131">
    <property type="entry name" value="C1.5.2:_MDP_Like"/>
    <property type="match status" value="1"/>
</dbReference>
<evidence type="ECO:0000313" key="1">
    <source>
        <dbReference type="EMBL" id="MBW0506947.1"/>
    </source>
</evidence>
<proteinExistence type="predicted"/>
<dbReference type="PANTHER" id="PTHR17901">
    <property type="entry name" value="MAGNESIUM-DEPENDENT PHOSPHATASE 1 MDP1"/>
    <property type="match status" value="1"/>
</dbReference>
<accession>A0A9Q3DRP9</accession>
<dbReference type="FunFam" id="3.40.50.1000:FF:000155">
    <property type="entry name" value="Putative magnesium dependent phosphatase"/>
    <property type="match status" value="1"/>
</dbReference>
<dbReference type="OrthoDB" id="2865258at2759"/>
<dbReference type="PANTHER" id="PTHR17901:SF14">
    <property type="entry name" value="MAGNESIUM-DEPENDENT PHOSPHATASE 1"/>
    <property type="match status" value="1"/>
</dbReference>
<evidence type="ECO:0008006" key="3">
    <source>
        <dbReference type="Google" id="ProtNLM"/>
    </source>
</evidence>
<reference evidence="1" key="1">
    <citation type="submission" date="2021-03" db="EMBL/GenBank/DDBJ databases">
        <title>Draft genome sequence of rust myrtle Austropuccinia psidii MF-1, a brazilian biotype.</title>
        <authorList>
            <person name="Quecine M.C."/>
            <person name="Pachon D.M.R."/>
            <person name="Bonatelli M.L."/>
            <person name="Correr F.H."/>
            <person name="Franceschini L.M."/>
            <person name="Leite T.F."/>
            <person name="Margarido G.R.A."/>
            <person name="Almeida C.A."/>
            <person name="Ferrarezi J.A."/>
            <person name="Labate C.A."/>
        </authorList>
    </citation>
    <scope>NUCLEOTIDE SEQUENCE</scope>
    <source>
        <strain evidence="1">MF-1</strain>
    </source>
</reference>
<dbReference type="InterPro" id="IPR023214">
    <property type="entry name" value="HAD_sf"/>
</dbReference>
<protein>
    <recommendedName>
        <fullName evidence="3">Magnesium-dependent phosphatase-1</fullName>
    </recommendedName>
</protein>
<dbReference type="InterPro" id="IPR010036">
    <property type="entry name" value="MDP_1_eu_arc"/>
</dbReference>
<dbReference type="Proteomes" id="UP000765509">
    <property type="component" value="Unassembled WGS sequence"/>
</dbReference>
<dbReference type="InterPro" id="IPR036412">
    <property type="entry name" value="HAD-like_sf"/>
</dbReference>
<dbReference type="SUPFAM" id="SSF56784">
    <property type="entry name" value="HAD-like"/>
    <property type="match status" value="1"/>
</dbReference>
<sequence>MSQSNIDHINATPVSVDKVTRPDCFTDRLPLPKLIVFDLDYTLWPFWVDTHLSPPIKPSQDQLKVIDRSGQVYGFYPQVQDILIALKQKGIIIALASRTHAPNLARQILKYIKITSSSCQNSVIKYFDNLQIYPGNKLTHFQTIHRDTGIEYHDMLFFDDEARNKNVETLGVVMYLVNNGLNWQALDAGVKSWRTRNNKAPI</sequence>
<dbReference type="EMBL" id="AVOT02019423">
    <property type="protein sequence ID" value="MBW0506947.1"/>
    <property type="molecule type" value="Genomic_DNA"/>
</dbReference>
<dbReference type="Pfam" id="PF12689">
    <property type="entry name" value="Acid_PPase"/>
    <property type="match status" value="1"/>
</dbReference>
<dbReference type="NCBIfam" id="TIGR01685">
    <property type="entry name" value="MDP-1"/>
    <property type="match status" value="1"/>
</dbReference>
<evidence type="ECO:0000313" key="2">
    <source>
        <dbReference type="Proteomes" id="UP000765509"/>
    </source>
</evidence>
<dbReference type="CDD" id="cd07501">
    <property type="entry name" value="HAD_MDP-1_like"/>
    <property type="match status" value="1"/>
</dbReference>
<dbReference type="SFLD" id="SFLDG01129">
    <property type="entry name" value="C1.5:_HAD__Beta-PGM__Phosphata"/>
    <property type="match status" value="1"/>
</dbReference>
<comment type="caution">
    <text evidence="1">The sequence shown here is derived from an EMBL/GenBank/DDBJ whole genome shotgun (WGS) entry which is preliminary data.</text>
</comment>
<gene>
    <name evidence="1" type="ORF">O181_046662</name>
</gene>
<keyword evidence="2" id="KW-1185">Reference proteome</keyword>
<dbReference type="NCBIfam" id="TIGR01681">
    <property type="entry name" value="HAD-SF-IIIC"/>
    <property type="match status" value="1"/>
</dbReference>
<dbReference type="Gene3D" id="3.40.50.1000">
    <property type="entry name" value="HAD superfamily/HAD-like"/>
    <property type="match status" value="1"/>
</dbReference>
<name>A0A9Q3DRP9_9BASI</name>